<feature type="domain" description="Nicotinamide phosphoribosyltransferase N-terminal" evidence="11">
    <location>
        <begin position="5"/>
        <end position="98"/>
    </location>
</feature>
<dbReference type="PANTHER" id="PTHR43816:SF1">
    <property type="entry name" value="NICOTINAMIDE PHOSPHORIBOSYLTRANSFERASE"/>
    <property type="match status" value="1"/>
</dbReference>
<organism evidence="12 13">
    <name type="scientific">Azoarcus indigens</name>
    <dbReference type="NCBI Taxonomy" id="29545"/>
    <lineage>
        <taxon>Bacteria</taxon>
        <taxon>Pseudomonadati</taxon>
        <taxon>Pseudomonadota</taxon>
        <taxon>Betaproteobacteria</taxon>
        <taxon>Rhodocyclales</taxon>
        <taxon>Zoogloeaceae</taxon>
        <taxon>Azoarcus</taxon>
    </lineage>
</organism>
<evidence type="ECO:0000256" key="6">
    <source>
        <dbReference type="ARBA" id="ARBA00035024"/>
    </source>
</evidence>
<evidence type="ECO:0000256" key="4">
    <source>
        <dbReference type="ARBA" id="ARBA00022679"/>
    </source>
</evidence>
<feature type="binding site" evidence="9">
    <location>
        <position position="366"/>
    </location>
    <ligand>
        <name>beta-nicotinamide D-ribonucleotide</name>
        <dbReference type="ChEBI" id="CHEBI:14649"/>
    </ligand>
</feature>
<dbReference type="PIRSF" id="PIRSF005943">
    <property type="entry name" value="NMPRT"/>
    <property type="match status" value="1"/>
</dbReference>
<dbReference type="GO" id="GO:0047280">
    <property type="term" value="F:nicotinamide phosphoribosyltransferase activity"/>
    <property type="evidence" value="ECO:0007669"/>
    <property type="project" value="UniProtKB-EC"/>
</dbReference>
<evidence type="ECO:0000259" key="11">
    <source>
        <dbReference type="Pfam" id="PF18127"/>
    </source>
</evidence>
<dbReference type="PANTHER" id="PTHR43816">
    <property type="entry name" value="NICOTINAMIDE PHOSPHORIBOSYLTRANSFERASE"/>
    <property type="match status" value="1"/>
</dbReference>
<dbReference type="Gene3D" id="3.20.20.70">
    <property type="entry name" value="Aldolase class I"/>
    <property type="match status" value="1"/>
</dbReference>
<evidence type="ECO:0000313" key="12">
    <source>
        <dbReference type="EMBL" id="TDN47931.1"/>
    </source>
</evidence>
<keyword evidence="2" id="KW-0662">Pyridine nucleotide biosynthesis</keyword>
<dbReference type="InterPro" id="IPR016471">
    <property type="entry name" value="Nicotinamide_PRibTrfase"/>
</dbReference>
<dbReference type="InterPro" id="IPR013785">
    <property type="entry name" value="Aldolase_TIM"/>
</dbReference>
<dbReference type="Proteomes" id="UP000295129">
    <property type="component" value="Unassembled WGS sequence"/>
</dbReference>
<comment type="similarity">
    <text evidence="1">Belongs to the NAPRTase family.</text>
</comment>
<feature type="domain" description="Nicotinate/nicotinamide phosphoribosyltransferase" evidence="10">
    <location>
        <begin position="172"/>
        <end position="421"/>
    </location>
</feature>
<gene>
    <name evidence="12" type="ORF">C7389_11747</name>
</gene>
<comment type="caution">
    <text evidence="12">The sequence shown here is derived from an EMBL/GenBank/DDBJ whole genome shotgun (WGS) entry which is preliminary data.</text>
</comment>
<evidence type="ECO:0000256" key="8">
    <source>
        <dbReference type="ARBA" id="ARBA00047835"/>
    </source>
</evidence>
<dbReference type="InterPro" id="IPR041525">
    <property type="entry name" value="N/Namide_PRibTrfase"/>
</dbReference>
<dbReference type="EC" id="2.4.2.12" evidence="6"/>
<dbReference type="CDD" id="cd01569">
    <property type="entry name" value="PBEF_like"/>
    <property type="match status" value="1"/>
</dbReference>
<sequence length="474" mass="51622">MSTQNLILNTDSYKLSHYLQYPPGTEFVSSYIESRGGEFEDVLFFGLQAFLKAYLSRPLTSADVDEAEAVAQAHVGLFNRAGWDRLLQKHGGRLPLEIEAVAEGTVLGTHIPLLQLRNTDAEFFWLPSYLETALLRAVWYPTTVASLSFACKRILRAYLEETADDPDAVLPFQLHDFGARGASTEEAAGLGGAAHLLNFLGTDTMSALRVARRYYGEAMAGFSIPASEHSTMTAWGRAGETDAYRNVIQRFAGPGKIVAFVVDSYDLWNAVDNIVGAELQPLIAHSGGRIVIRPDSGDPVQVLPELIERLMAHFGFHTNAKGYRVLPDFLRVIQGDGVHLGSLPGILAALKARGLSTENSAFGMGGGLLQRVNRDTMRWAMKASEAVINGRPREIYKDPVTDPGKRSKSGRWAVVAGADGCEAVRVEALAGRANLLRPVFRDGELLVDDRFADIRARAAEGLAASLAHRRPSTA</sequence>
<comment type="pathway">
    <text evidence="5">Cofactor biosynthesis; NAD(+) biosynthesis; nicotinamide D-ribonucleotide from 5-phospho-alpha-D-ribose 1-diphosphate and nicotinamide: step 1/1.</text>
</comment>
<name>A0A4R6DS43_9RHOO</name>
<feature type="binding site" evidence="9">
    <location>
        <begin position="293"/>
        <end position="295"/>
    </location>
    <ligand>
        <name>beta-nicotinamide D-ribonucleotide</name>
        <dbReference type="ChEBI" id="CHEBI:14649"/>
    </ligand>
</feature>
<feature type="binding site" evidence="9">
    <location>
        <begin position="335"/>
        <end position="336"/>
    </location>
    <ligand>
        <name>beta-nicotinamide D-ribonucleotide</name>
        <dbReference type="ChEBI" id="CHEBI:14649"/>
    </ligand>
</feature>
<dbReference type="OrthoDB" id="394882at2"/>
<evidence type="ECO:0000256" key="3">
    <source>
        <dbReference type="ARBA" id="ARBA00022676"/>
    </source>
</evidence>
<dbReference type="InterPro" id="IPR036068">
    <property type="entry name" value="Nicotinate_pribotase-like_C"/>
</dbReference>
<proteinExistence type="inferred from homology"/>
<feature type="binding site" evidence="9">
    <location>
        <position position="203"/>
    </location>
    <ligand>
        <name>beta-nicotinamide D-ribonucleotide</name>
        <dbReference type="ChEBI" id="CHEBI:14649"/>
    </ligand>
</feature>
<feature type="binding site" evidence="9">
    <location>
        <position position="229"/>
    </location>
    <ligand>
        <name>diphosphate</name>
        <dbReference type="ChEBI" id="CHEBI:33019"/>
    </ligand>
</feature>
<feature type="binding site" evidence="9">
    <location>
        <position position="293"/>
    </location>
    <ligand>
        <name>diphosphate</name>
        <dbReference type="ChEBI" id="CHEBI:33019"/>
    </ligand>
</feature>
<dbReference type="AlphaFoldDB" id="A0A4R6DS43"/>
<dbReference type="GO" id="GO:0009435">
    <property type="term" value="P:NAD+ biosynthetic process"/>
    <property type="evidence" value="ECO:0007669"/>
    <property type="project" value="InterPro"/>
</dbReference>
<evidence type="ECO:0000259" key="10">
    <source>
        <dbReference type="Pfam" id="PF04095"/>
    </source>
</evidence>
<evidence type="ECO:0000313" key="13">
    <source>
        <dbReference type="Proteomes" id="UP000295129"/>
    </source>
</evidence>
<dbReference type="SUPFAM" id="SSF51690">
    <property type="entry name" value="Nicotinate/Quinolinate PRTase C-terminal domain-like"/>
    <property type="match status" value="1"/>
</dbReference>
<dbReference type="InterPro" id="IPR041529">
    <property type="entry name" value="DUF5598"/>
</dbReference>
<dbReference type="Pfam" id="PF18127">
    <property type="entry name" value="NAMPT_N"/>
    <property type="match status" value="1"/>
</dbReference>
<evidence type="ECO:0000256" key="2">
    <source>
        <dbReference type="ARBA" id="ARBA00022642"/>
    </source>
</evidence>
<dbReference type="NCBIfam" id="NF006629">
    <property type="entry name" value="PRK09198.1"/>
    <property type="match status" value="1"/>
</dbReference>
<protein>
    <recommendedName>
        <fullName evidence="7">Nicotinamide phosphoribosyltransferase</fullName>
        <ecNumber evidence="6">2.4.2.12</ecNumber>
    </recommendedName>
</protein>
<reference evidence="12 13" key="1">
    <citation type="submission" date="2019-03" db="EMBL/GenBank/DDBJ databases">
        <title>Genomic Encyclopedia of Type Strains, Phase IV (KMG-IV): sequencing the most valuable type-strain genomes for metagenomic binning, comparative biology and taxonomic classification.</title>
        <authorList>
            <person name="Goeker M."/>
        </authorList>
    </citation>
    <scope>NUCLEOTIDE SEQUENCE [LARGE SCALE GENOMIC DNA]</scope>
    <source>
        <strain evidence="12 13">DSM 12121</strain>
    </source>
</reference>
<keyword evidence="13" id="KW-1185">Reference proteome</keyword>
<evidence type="ECO:0000256" key="5">
    <source>
        <dbReference type="ARBA" id="ARBA00035007"/>
    </source>
</evidence>
<accession>A0A4R6DS43</accession>
<keyword evidence="3 12" id="KW-0328">Glycosyltransferase</keyword>
<feature type="binding site" evidence="9">
    <location>
        <position position="180"/>
    </location>
    <ligand>
        <name>diphosphate</name>
        <dbReference type="ChEBI" id="CHEBI:33019"/>
    </ligand>
</feature>
<dbReference type="EMBL" id="SNVV01000017">
    <property type="protein sequence ID" value="TDN47931.1"/>
    <property type="molecule type" value="Genomic_DNA"/>
</dbReference>
<evidence type="ECO:0000256" key="9">
    <source>
        <dbReference type="PIRSR" id="PIRSR005943-1"/>
    </source>
</evidence>
<dbReference type="Pfam" id="PF04095">
    <property type="entry name" value="NAPRTase"/>
    <property type="match status" value="1"/>
</dbReference>
<keyword evidence="4 12" id="KW-0808">Transferase</keyword>
<evidence type="ECO:0000256" key="1">
    <source>
        <dbReference type="ARBA" id="ARBA00010897"/>
    </source>
</evidence>
<dbReference type="RefSeq" id="WP_133593895.1">
    <property type="nucleotide sequence ID" value="NZ_SNVV01000017.1"/>
</dbReference>
<feature type="binding site" evidence="9">
    <location>
        <position position="374"/>
    </location>
    <ligand>
        <name>beta-nicotinamide D-ribonucleotide</name>
        <dbReference type="ChEBI" id="CHEBI:14649"/>
    </ligand>
</feature>
<comment type="catalytic activity">
    <reaction evidence="8">
        <text>beta-nicotinamide D-ribonucleotide + diphosphate = 5-phospho-alpha-D-ribose 1-diphosphate + nicotinamide + H(+)</text>
        <dbReference type="Rhea" id="RHEA:16149"/>
        <dbReference type="ChEBI" id="CHEBI:14649"/>
        <dbReference type="ChEBI" id="CHEBI:15378"/>
        <dbReference type="ChEBI" id="CHEBI:17154"/>
        <dbReference type="ChEBI" id="CHEBI:33019"/>
        <dbReference type="ChEBI" id="CHEBI:58017"/>
        <dbReference type="EC" id="2.4.2.12"/>
    </reaction>
    <physiologicalReaction direction="right-to-left" evidence="8">
        <dbReference type="Rhea" id="RHEA:16151"/>
    </physiologicalReaction>
</comment>
<evidence type="ECO:0000256" key="7">
    <source>
        <dbReference type="ARBA" id="ARBA00035036"/>
    </source>
</evidence>